<dbReference type="SUPFAM" id="SSF50199">
    <property type="entry name" value="Staphylococcal nuclease"/>
    <property type="match status" value="1"/>
</dbReference>
<gene>
    <name evidence="6" type="ordered locus">Kole_0136</name>
</gene>
<dbReference type="Gene3D" id="2.40.50.90">
    <property type="match status" value="1"/>
</dbReference>
<dbReference type="HOGENOM" id="CLU_082132_0_0_0"/>
<accession>C5CIC8</accession>
<evidence type="ECO:0000259" key="5">
    <source>
        <dbReference type="PROSITE" id="PS50830"/>
    </source>
</evidence>
<dbReference type="Proteomes" id="UP000002382">
    <property type="component" value="Chromosome"/>
</dbReference>
<evidence type="ECO:0000256" key="2">
    <source>
        <dbReference type="ARBA" id="ARBA00022759"/>
    </source>
</evidence>
<dbReference type="InterPro" id="IPR016071">
    <property type="entry name" value="Staphylococal_nuclease_OB-fold"/>
</dbReference>
<evidence type="ECO:0000256" key="4">
    <source>
        <dbReference type="SAM" id="Phobius"/>
    </source>
</evidence>
<dbReference type="SMART" id="SM00318">
    <property type="entry name" value="SNc"/>
    <property type="match status" value="1"/>
</dbReference>
<dbReference type="AlphaFoldDB" id="C5CIC8"/>
<dbReference type="RefSeq" id="WP_012744650.1">
    <property type="nucleotide sequence ID" value="NC_012785.1"/>
</dbReference>
<dbReference type="PROSITE" id="PS51257">
    <property type="entry name" value="PROKAR_LIPOPROTEIN"/>
    <property type="match status" value="1"/>
</dbReference>
<keyword evidence="7" id="KW-1185">Reference proteome</keyword>
<evidence type="ECO:0000256" key="1">
    <source>
        <dbReference type="ARBA" id="ARBA00022722"/>
    </source>
</evidence>
<dbReference type="OrthoDB" id="4376109at2"/>
<dbReference type="GO" id="GO:0016787">
    <property type="term" value="F:hydrolase activity"/>
    <property type="evidence" value="ECO:0007669"/>
    <property type="project" value="UniProtKB-KW"/>
</dbReference>
<evidence type="ECO:0000256" key="3">
    <source>
        <dbReference type="ARBA" id="ARBA00022801"/>
    </source>
</evidence>
<keyword evidence="4" id="KW-1133">Transmembrane helix</keyword>
<evidence type="ECO:0000313" key="7">
    <source>
        <dbReference type="Proteomes" id="UP000002382"/>
    </source>
</evidence>
<dbReference type="eggNOG" id="COG1525">
    <property type="taxonomic scope" value="Bacteria"/>
</dbReference>
<keyword evidence="4" id="KW-0812">Transmembrane</keyword>
<dbReference type="InterPro" id="IPR035437">
    <property type="entry name" value="SNase_OB-fold_sf"/>
</dbReference>
<feature type="domain" description="TNase-like" evidence="5">
    <location>
        <begin position="41"/>
        <end position="170"/>
    </location>
</feature>
<dbReference type="GO" id="GO:0004519">
    <property type="term" value="F:endonuclease activity"/>
    <property type="evidence" value="ECO:0007669"/>
    <property type="project" value="UniProtKB-KW"/>
</dbReference>
<protein>
    <submittedName>
        <fullName evidence="6">Nuclease (SNase domain protein)</fullName>
    </submittedName>
</protein>
<reference evidence="6 7" key="2">
    <citation type="journal article" date="2011" name="J. Bacteriol.">
        <title>Genome Sequence of Kosmotoga olearia Strain TBF 19.5.1, a Thermophilic Bacterium with a Wide Growth Temperature Range, Isolated from the Troll B Oil Platform in the North Sea.</title>
        <authorList>
            <person name="Swithers K.S."/>
            <person name="Dipippo J.L."/>
            <person name="Bruce D.C."/>
            <person name="Detter C."/>
            <person name="Tapia R."/>
            <person name="Han S."/>
            <person name="Goodwin L.A."/>
            <person name="Han J."/>
            <person name="Woyke T."/>
            <person name="Pitluck S."/>
            <person name="Pennacchio L."/>
            <person name="Nolan M."/>
            <person name="Mikhailova N."/>
            <person name="Land M.L."/>
            <person name="Nesbo C.L."/>
            <person name="Gogarten J.P."/>
            <person name="Noll K.M."/>
        </authorList>
    </citation>
    <scope>NUCLEOTIDE SEQUENCE [LARGE SCALE GENOMIC DNA]</scope>
    <source>
        <strain evidence="7">ATCC BAA-1733 / DSM 21960 / TBF 19.5.1</strain>
    </source>
</reference>
<keyword evidence="4" id="KW-0472">Membrane</keyword>
<dbReference type="PROSITE" id="PS50830">
    <property type="entry name" value="TNASE_3"/>
    <property type="match status" value="1"/>
</dbReference>
<dbReference type="STRING" id="521045.Kole_0136"/>
<dbReference type="PANTHER" id="PTHR12302:SF3">
    <property type="entry name" value="SERINE_THREONINE-PROTEIN KINASE 31"/>
    <property type="match status" value="1"/>
</dbReference>
<dbReference type="EMBL" id="CP001634">
    <property type="protein sequence ID" value="ACR78862.1"/>
    <property type="molecule type" value="Genomic_DNA"/>
</dbReference>
<dbReference type="PANTHER" id="PTHR12302">
    <property type="entry name" value="EBNA2 BINDING PROTEIN P100"/>
    <property type="match status" value="1"/>
</dbReference>
<name>C5CIC8_KOSOT</name>
<sequence length="279" mass="32072">MSSHRSVIKQSWLYVSLVILVSISALFLTSCPGWFTSSYYVTEIIDGDTIKVLYNGEEVKVRYIGIDTPETHSDYQDSKPNGEFGIEAMEFNRDLISQSGWRVSIIARGYDKYDRLLAYVYTKDDKMINEEIIRNGLARPLTYTSTSEHSQDFKEAYEEAFKERRGIFSKYDPDSDNPAPTVDASVVKDNLDDYLGKIIWLKFTPTDTGYDSKFDEYLLFSDDAVIAIRKDEAYLFFGGDPKFKNYVGEEIKVYGEIWEEDGKPEILLRAPFEIKPIGE</sequence>
<proteinExistence type="predicted"/>
<keyword evidence="3" id="KW-0378">Hydrolase</keyword>
<keyword evidence="2" id="KW-0255">Endonuclease</keyword>
<feature type="transmembrane region" description="Helical" evidence="4">
    <location>
        <begin position="12"/>
        <end position="35"/>
    </location>
</feature>
<evidence type="ECO:0000313" key="6">
    <source>
        <dbReference type="EMBL" id="ACR78862.1"/>
    </source>
</evidence>
<dbReference type="Pfam" id="PF00565">
    <property type="entry name" value="SNase"/>
    <property type="match status" value="1"/>
</dbReference>
<dbReference type="KEGG" id="kol:Kole_0136"/>
<organism evidence="6 7">
    <name type="scientific">Kosmotoga olearia (strain ATCC BAA-1733 / DSM 21960 / TBF 19.5.1)</name>
    <dbReference type="NCBI Taxonomy" id="521045"/>
    <lineage>
        <taxon>Bacteria</taxon>
        <taxon>Thermotogati</taxon>
        <taxon>Thermotogota</taxon>
        <taxon>Thermotogae</taxon>
        <taxon>Kosmotogales</taxon>
        <taxon>Kosmotogaceae</taxon>
        <taxon>Kosmotoga</taxon>
    </lineage>
</organism>
<reference evidence="6 7" key="1">
    <citation type="submission" date="2009-06" db="EMBL/GenBank/DDBJ databases">
        <title>Complete sequence of Thermotogales bacterium TBF 19.5.1.</title>
        <authorList>
            <consortium name="US DOE Joint Genome Institute"/>
            <person name="Lucas S."/>
            <person name="Copeland A."/>
            <person name="Lapidus A."/>
            <person name="Glavina del Rio T."/>
            <person name="Tice H."/>
            <person name="Bruce D."/>
            <person name="Goodwin L."/>
            <person name="Pitluck S."/>
            <person name="Chertkov O."/>
            <person name="Brettin T."/>
            <person name="Detter J.C."/>
            <person name="Han C."/>
            <person name="Schmutz J."/>
            <person name="Larimer F."/>
            <person name="Land M."/>
            <person name="Hauser L."/>
            <person name="Kyrpides N."/>
            <person name="Ovchinnikova G."/>
            <person name="Noll K."/>
        </authorList>
    </citation>
    <scope>NUCLEOTIDE SEQUENCE [LARGE SCALE GENOMIC DNA]</scope>
    <source>
        <strain evidence="7">ATCC BAA-1733 / DSM 21960 / TBF 19.5.1</strain>
    </source>
</reference>
<keyword evidence="1" id="KW-0540">Nuclease</keyword>